<dbReference type="PANTHER" id="PTHR43261">
    <property type="entry name" value="TRANSLATION ELONGATION FACTOR G-RELATED"/>
    <property type="match status" value="1"/>
</dbReference>
<dbReference type="SUPFAM" id="SSF50447">
    <property type="entry name" value="Translation proteins"/>
    <property type="match status" value="1"/>
</dbReference>
<dbReference type="InterPro" id="IPR027417">
    <property type="entry name" value="P-loop_NTPase"/>
</dbReference>
<protein>
    <submittedName>
        <fullName evidence="7">P-loop containing nucleoside triphosphate hydrolase protein</fullName>
    </submittedName>
</protein>
<keyword evidence="7" id="KW-0378">Hydrolase</keyword>
<dbReference type="Gene3D" id="3.30.70.870">
    <property type="entry name" value="Elongation Factor G (Translational Gtpase), domain 3"/>
    <property type="match status" value="1"/>
</dbReference>
<evidence type="ECO:0000256" key="2">
    <source>
        <dbReference type="ARBA" id="ARBA00022917"/>
    </source>
</evidence>
<dbReference type="EMBL" id="LNZH02000115">
    <property type="protein sequence ID" value="OCB90883.1"/>
    <property type="molecule type" value="Genomic_DNA"/>
</dbReference>
<dbReference type="SUPFAM" id="SSF52540">
    <property type="entry name" value="P-loop containing nucleoside triphosphate hydrolases"/>
    <property type="match status" value="1"/>
</dbReference>
<dbReference type="NCBIfam" id="TIGR00231">
    <property type="entry name" value="small_GTP"/>
    <property type="match status" value="1"/>
</dbReference>
<dbReference type="InterPro" id="IPR000640">
    <property type="entry name" value="EFG_V-like"/>
</dbReference>
<dbReference type="Pfam" id="PF00679">
    <property type="entry name" value="EFG_C"/>
    <property type="match status" value="1"/>
</dbReference>
<dbReference type="OrthoDB" id="198619at2759"/>
<dbReference type="Pfam" id="PF00009">
    <property type="entry name" value="GTP_EFTU"/>
    <property type="match status" value="1"/>
</dbReference>
<keyword evidence="2" id="KW-0648">Protein biosynthesis</keyword>
<evidence type="ECO:0000256" key="5">
    <source>
        <dbReference type="SAM" id="MobiDB-lite"/>
    </source>
</evidence>
<proteinExistence type="predicted"/>
<dbReference type="InterPro" id="IPR031157">
    <property type="entry name" value="G_TR_CS"/>
</dbReference>
<evidence type="ECO:0000256" key="1">
    <source>
        <dbReference type="ARBA" id="ARBA00022741"/>
    </source>
</evidence>
<evidence type="ECO:0000256" key="4">
    <source>
        <dbReference type="ARBA" id="ARBA00023134"/>
    </source>
</evidence>
<organism evidence="7 8">
    <name type="scientific">Sanghuangporus baumii</name>
    <name type="common">Phellinus baumii</name>
    <dbReference type="NCBI Taxonomy" id="108892"/>
    <lineage>
        <taxon>Eukaryota</taxon>
        <taxon>Fungi</taxon>
        <taxon>Dikarya</taxon>
        <taxon>Basidiomycota</taxon>
        <taxon>Agaricomycotina</taxon>
        <taxon>Agaricomycetes</taxon>
        <taxon>Hymenochaetales</taxon>
        <taxon>Hymenochaetaceae</taxon>
        <taxon>Sanghuangporus</taxon>
    </lineage>
</organism>
<dbReference type="SUPFAM" id="SSF54980">
    <property type="entry name" value="EF-G C-terminal domain-like"/>
    <property type="match status" value="2"/>
</dbReference>
<reference evidence="7" key="1">
    <citation type="submission" date="2016-06" db="EMBL/GenBank/DDBJ databases">
        <title>Draft Genome sequence of the fungus Inonotus baumii.</title>
        <authorList>
            <person name="Zhu H."/>
            <person name="Lin W."/>
        </authorList>
    </citation>
    <scope>NUCLEOTIDE SEQUENCE</scope>
    <source>
        <strain evidence="7">821</strain>
    </source>
</reference>
<accession>A0A9Q5I396</accession>
<keyword evidence="8" id="KW-1185">Reference proteome</keyword>
<dbReference type="PROSITE" id="PS51722">
    <property type="entry name" value="G_TR_2"/>
    <property type="match status" value="1"/>
</dbReference>
<evidence type="ECO:0000313" key="7">
    <source>
        <dbReference type="EMBL" id="OCB90883.1"/>
    </source>
</evidence>
<dbReference type="InterPro" id="IPR041095">
    <property type="entry name" value="EFG_II"/>
</dbReference>
<dbReference type="PROSITE" id="PS00301">
    <property type="entry name" value="G_TR_1"/>
    <property type="match status" value="1"/>
</dbReference>
<dbReference type="PRINTS" id="PR00315">
    <property type="entry name" value="ELONGATNFCT"/>
</dbReference>
<evidence type="ECO:0000256" key="3">
    <source>
        <dbReference type="ARBA" id="ARBA00023128"/>
    </source>
</evidence>
<feature type="region of interest" description="Disordered" evidence="5">
    <location>
        <begin position="733"/>
        <end position="752"/>
    </location>
</feature>
<name>A0A9Q5I396_SANBA</name>
<dbReference type="GO" id="GO:0032790">
    <property type="term" value="P:ribosome disassembly"/>
    <property type="evidence" value="ECO:0007669"/>
    <property type="project" value="TreeGrafter"/>
</dbReference>
<dbReference type="FunFam" id="3.40.50.300:FF:000514">
    <property type="entry name" value="Ribosome-releasing factor 2, mitochondrial"/>
    <property type="match status" value="1"/>
</dbReference>
<evidence type="ECO:0000313" key="8">
    <source>
        <dbReference type="Proteomes" id="UP000757232"/>
    </source>
</evidence>
<dbReference type="Gene3D" id="3.40.50.300">
    <property type="entry name" value="P-loop containing nucleotide triphosphate hydrolases"/>
    <property type="match status" value="1"/>
</dbReference>
<dbReference type="InterPro" id="IPR014721">
    <property type="entry name" value="Ribsml_uS5_D2-typ_fold_subgr"/>
</dbReference>
<dbReference type="Gene3D" id="3.30.230.10">
    <property type="match status" value="1"/>
</dbReference>
<keyword evidence="1" id="KW-0547">Nucleotide-binding</keyword>
<dbReference type="SMART" id="SM00838">
    <property type="entry name" value="EFG_C"/>
    <property type="match status" value="1"/>
</dbReference>
<dbReference type="Gene3D" id="3.30.70.240">
    <property type="match status" value="2"/>
</dbReference>
<comment type="caution">
    <text evidence="7">The sequence shown here is derived from an EMBL/GenBank/DDBJ whole genome shotgun (WGS) entry which is preliminary data.</text>
</comment>
<dbReference type="InterPro" id="IPR009000">
    <property type="entry name" value="Transl_B-barrel_sf"/>
</dbReference>
<dbReference type="InterPro" id="IPR053905">
    <property type="entry name" value="EF-G-like_DII"/>
</dbReference>
<sequence>MSWQSSSCRNSFSFLKFNKNLSISLRCPTSLHWRSLASTQTKSNDHNNDSRSIRNLAVVAHIDSGKTTLTESILARSGFLSAPGTVDTGSTTTDFLPAERERGITIQSASIPVHWKGWTYNLIDTPGHADFGMEVESASRVVDGAVLLIDAVEGVESQTQGVWRQLERYGVPSRIAFLNKMDRVGASFRASMRSLLNYRIHPKPMAVTLPVASFDSQAYSSAEPGIEGIVDLVRWELWKWDMETLKTNEEPSITRSPLPTQVEKLDQSTLFPSGHPLVKELVPARTALLENLSMFSEELMNRLLELPADPSAYLSIEAKSILPALRSATLRNEVLPVLCGSAMKHIGTDLVLDYAGLLLASPLDVPGTVVPQDASDVRVLAWKVSWDKRRGWMTFVRVYSGNLTGHMVLYNMNRNQKERINKLLLLYASEPEEVSILSFGSVGVILGLKHTRTGDTLVSAAGRSDILSSDSKQQEEPDVLPEITPPPAVMSASIIPQSHADLKPVQDALLTLARTDPSARIEMADGQLLVHGLGALHLEIIEGRLRDEWGVAFESGRRRVTYREAFPDSGEHRIDEEWTTELHGRSISVRIGLDVRALSPDEPGDPQWDGNVVLTRMLRPLRAPSTDGSLSAVDVHNPLNHLSQGLASALLSSLHTGLPLSRTRIVLRQFSMKPHDASVTVLAGAASMALHRGLQRAGMGSLMEPYILLKIVVGDDHLGRVVKDITERGGEVLDLGDHSTASTDAEEGMPHPEEGVYIPPEWMSPSAFSASKAGHAGAVMKRTIHAVAPLSQMLDFNTRLRALSAGQGTFEMANAGFRAVNGTRRLEILREIGRA</sequence>
<feature type="domain" description="Tr-type G" evidence="6">
    <location>
        <begin position="51"/>
        <end position="363"/>
    </location>
</feature>
<keyword evidence="3" id="KW-0496">Mitochondrion</keyword>
<dbReference type="AlphaFoldDB" id="A0A9Q5I396"/>
<dbReference type="GO" id="GO:0032543">
    <property type="term" value="P:mitochondrial translation"/>
    <property type="evidence" value="ECO:0007669"/>
    <property type="project" value="TreeGrafter"/>
</dbReference>
<dbReference type="GO" id="GO:0005759">
    <property type="term" value="C:mitochondrial matrix"/>
    <property type="evidence" value="ECO:0007669"/>
    <property type="project" value="UniProtKB-ARBA"/>
</dbReference>
<dbReference type="Pfam" id="PF14492">
    <property type="entry name" value="EFG_III"/>
    <property type="match status" value="1"/>
</dbReference>
<gene>
    <name evidence="7" type="ORF">A7U60_g1907</name>
</gene>
<dbReference type="InterPro" id="IPR035647">
    <property type="entry name" value="EFG_III/V"/>
</dbReference>
<dbReference type="Gene3D" id="2.40.30.10">
    <property type="entry name" value="Translation factors"/>
    <property type="match status" value="1"/>
</dbReference>
<dbReference type="GO" id="GO:0003924">
    <property type="term" value="F:GTPase activity"/>
    <property type="evidence" value="ECO:0007669"/>
    <property type="project" value="InterPro"/>
</dbReference>
<dbReference type="PANTHER" id="PTHR43261:SF1">
    <property type="entry name" value="RIBOSOME-RELEASING FACTOR 2, MITOCHONDRIAL"/>
    <property type="match status" value="1"/>
</dbReference>
<dbReference type="GO" id="GO:0005525">
    <property type="term" value="F:GTP binding"/>
    <property type="evidence" value="ECO:0007669"/>
    <property type="project" value="UniProtKB-KW"/>
</dbReference>
<dbReference type="InterPro" id="IPR005225">
    <property type="entry name" value="Small_GTP-bd"/>
</dbReference>
<dbReference type="Pfam" id="PF22042">
    <property type="entry name" value="EF-G_D2"/>
    <property type="match status" value="1"/>
</dbReference>
<keyword evidence="4" id="KW-0342">GTP-binding</keyword>
<evidence type="ECO:0000259" key="6">
    <source>
        <dbReference type="PROSITE" id="PS51722"/>
    </source>
</evidence>
<dbReference type="Proteomes" id="UP000757232">
    <property type="component" value="Unassembled WGS sequence"/>
</dbReference>
<dbReference type="InterPro" id="IPR000795">
    <property type="entry name" value="T_Tr_GTP-bd_dom"/>
</dbReference>